<comment type="caution">
    <text evidence="2">The sequence shown here is derived from an EMBL/GenBank/DDBJ whole genome shotgun (WGS) entry which is preliminary data.</text>
</comment>
<evidence type="ECO:0000313" key="3">
    <source>
        <dbReference type="Proteomes" id="UP000186030"/>
    </source>
</evidence>
<dbReference type="Proteomes" id="UP000186030">
    <property type="component" value="Unassembled WGS sequence"/>
</dbReference>
<dbReference type="AlphaFoldDB" id="A0A1Q5SLT3"/>
<feature type="region of interest" description="Disordered" evidence="1">
    <location>
        <begin position="51"/>
        <end position="73"/>
    </location>
</feature>
<sequence>MRAVHRRFPPFRHAVAVRLTIIISRRSDCLFLFSENGEKEADAVGINESLGEKEEGRMDASHSSQSFFLPHPL</sequence>
<evidence type="ECO:0000313" key="2">
    <source>
        <dbReference type="EMBL" id="OKO88987.1"/>
    </source>
</evidence>
<reference evidence="2 3" key="1">
    <citation type="submission" date="2016-11" db="EMBL/GenBank/DDBJ databases">
        <authorList>
            <person name="Kadnikov V."/>
            <person name="Nazina T."/>
        </authorList>
    </citation>
    <scope>NUCLEOTIDE SEQUENCE [LARGE SCALE GENOMIC DNA]</scope>
    <source>
        <strain evidence="2 3">1017</strain>
    </source>
</reference>
<feature type="compositionally biased region" description="Basic and acidic residues" evidence="1">
    <location>
        <begin position="51"/>
        <end position="60"/>
    </location>
</feature>
<reference evidence="3" key="2">
    <citation type="submission" date="2017-01" db="EMBL/GenBank/DDBJ databases">
        <title>Genome sequencing and annotation of Geobacillus sp. 1017, a Hydrocarbon-Oxidizing Thermophilic Bacterium Isolated from a Heavy Oil Reservoir (China).</title>
        <authorList>
            <person name="Kadnikov V.V."/>
            <person name="Mardanov A.V."/>
            <person name="Poltaraus A.B."/>
            <person name="Sokolova D.S."/>
            <person name="Semenova E.M."/>
            <person name="Ravin N.V."/>
            <person name="Tourova T.P."/>
            <person name="Nazina T.N."/>
        </authorList>
    </citation>
    <scope>NUCLEOTIDE SEQUENCE [LARGE SCALE GENOMIC DNA]</scope>
    <source>
        <strain evidence="3">1017</strain>
    </source>
</reference>
<gene>
    <name evidence="2" type="ORF">BRO54_3450</name>
</gene>
<organism evidence="2 3">
    <name type="scientific">Geobacillus proteiniphilus</name>
    <dbReference type="NCBI Taxonomy" id="860353"/>
    <lineage>
        <taxon>Bacteria</taxon>
        <taxon>Bacillati</taxon>
        <taxon>Bacillota</taxon>
        <taxon>Bacilli</taxon>
        <taxon>Bacillales</taxon>
        <taxon>Anoxybacillaceae</taxon>
        <taxon>Geobacillus</taxon>
    </lineage>
</organism>
<protein>
    <submittedName>
        <fullName evidence="2">Uncharacterized protein</fullName>
    </submittedName>
</protein>
<proteinExistence type="predicted"/>
<evidence type="ECO:0000256" key="1">
    <source>
        <dbReference type="SAM" id="MobiDB-lite"/>
    </source>
</evidence>
<dbReference type="EMBL" id="MQMG01000062">
    <property type="protein sequence ID" value="OKO88987.1"/>
    <property type="molecule type" value="Genomic_DNA"/>
</dbReference>
<name>A0A1Q5SLT3_9BACL</name>
<accession>A0A1Q5SLT3</accession>